<dbReference type="AlphaFoldDB" id="A0A1Y2BBB7"/>
<keyword evidence="3" id="KW-0255">Endonuclease</keyword>
<dbReference type="SUPFAM" id="SSF56219">
    <property type="entry name" value="DNase I-like"/>
    <property type="match status" value="1"/>
</dbReference>
<dbReference type="GO" id="GO:0004439">
    <property type="term" value="F:phosphatidylinositol-4,5-bisphosphate 5-phosphatase activity"/>
    <property type="evidence" value="ECO:0007669"/>
    <property type="project" value="TreeGrafter"/>
</dbReference>
<dbReference type="EMBL" id="MCFC01000012">
    <property type="protein sequence ID" value="ORY31996.1"/>
    <property type="molecule type" value="Genomic_DNA"/>
</dbReference>
<dbReference type="InterPro" id="IPR013783">
    <property type="entry name" value="Ig-like_fold"/>
</dbReference>
<dbReference type="InterPro" id="IPR008936">
    <property type="entry name" value="Rho_GTPase_activation_prot"/>
</dbReference>
<feature type="compositionally biased region" description="Basic and acidic residues" evidence="1">
    <location>
        <begin position="923"/>
        <end position="939"/>
    </location>
</feature>
<keyword evidence="3" id="KW-0378">Hydrolase</keyword>
<keyword evidence="4" id="KW-1185">Reference proteome</keyword>
<keyword evidence="3" id="KW-0269">Exonuclease</keyword>
<dbReference type="PANTHER" id="PTHR11200:SF300">
    <property type="entry name" value="TYPE II INOSITOL 1,4,5-TRISPHOSPHATE 5-PHOSPHATASE"/>
    <property type="match status" value="1"/>
</dbReference>
<accession>A0A1Y2BBB7</accession>
<dbReference type="SUPFAM" id="SSF48350">
    <property type="entry name" value="GTPase activation domain, GAP"/>
    <property type="match status" value="1"/>
</dbReference>
<reference evidence="3 4" key="1">
    <citation type="submission" date="2016-07" db="EMBL/GenBank/DDBJ databases">
        <title>Pervasive Adenine N6-methylation of Active Genes in Fungi.</title>
        <authorList>
            <consortium name="DOE Joint Genome Institute"/>
            <person name="Mondo S.J."/>
            <person name="Dannebaum R.O."/>
            <person name="Kuo R.C."/>
            <person name="Labutti K."/>
            <person name="Haridas S."/>
            <person name="Kuo A."/>
            <person name="Salamov A."/>
            <person name="Ahrendt S.R."/>
            <person name="Lipzen A."/>
            <person name="Sullivan W."/>
            <person name="Andreopoulos W.B."/>
            <person name="Clum A."/>
            <person name="Lindquist E."/>
            <person name="Daum C."/>
            <person name="Ramamoorthy G.K."/>
            <person name="Gryganskyi A."/>
            <person name="Culley D."/>
            <person name="Magnuson J.K."/>
            <person name="James T.Y."/>
            <person name="O'Malley M.A."/>
            <person name="Stajich J.E."/>
            <person name="Spatafora J.W."/>
            <person name="Visel A."/>
            <person name="Grigoriev I.V."/>
        </authorList>
    </citation>
    <scope>NUCLEOTIDE SEQUENCE [LARGE SCALE GENOMIC DNA]</scope>
    <source>
        <strain evidence="3 4">68-887.2</strain>
    </source>
</reference>
<dbReference type="InterPro" id="IPR036691">
    <property type="entry name" value="Endo/exonu/phosph_ase_sf"/>
</dbReference>
<dbReference type="InterPro" id="IPR000300">
    <property type="entry name" value="IPPc"/>
</dbReference>
<sequence length="985" mass="108018">MSRPPTNQSTSHFDLQPLLRPSEHLLVSAPCRIRVDGSSFTKAEVSAVLSRSNEGDEAAVLVVIPPSLEEDIRITHVIPINPSFKHYLNQTPPSPSNSFFHQSSKPHITLALQNGDLKVDLRIASSHTILVQNLVAELRRLVDASRGSAFPEGLSHSWLNLYPVNPPTWNDLSDDEVTTPGDVTTSSLISPALSSASMQTLKAPLTAMSITPGDEDEEHPNPRQPSFSRTSFLRKRLFAQQDRWSTRAKVRVRLATYNVNDKLPPQGTTELASLVGNGEDDILIFGFQELDLRSQAMLVSQGSARAAEWEGAIRRGLGVKADQYDKIACTQYVGVMTLAFVKKSLRDAVSAVETSEKGVGLLGFGGNKAGVAVRLKVYDTTFCFVNSHLAAFAQALDRRRSDYQTLVRGLVFPRPVAVEHPAFNEFLDGHPDRLMTVQDSHILFWIGDLNYRVDMADDVLRAWYHEKKWSLILEKDQLNSDIASQKSFAGFREAAIDFPPSYKYVIASSTLDSKRSPAYTDRILWSQQSTSLSASNVSSASLVPSPPEPHRLGVECTEYTSHEVMWSDHRPVSAAFTTEVRVVDQDKRKDVLSEIQREIDQLEEDYRPNLVVDSTNIEMGEVKYRTPVSSSTRIRNPGRVPASWAFKAPGLDKPISKAFLYPFPSSGTIEPGQDIELRVVAFVDEQWAPRLTLGDDMNDVLVLRVEGGKDTFIPVQATFAPSIIGLPLNILSALQTPISTLPLAERKSLATPPATDVNGGTRGQKAVKEIWSLLENLMSSGQGVTDLWTTHVDLKAVLSLVEVLNSGSPLSSDDPRLVAATLLHILFTLPSPLVPLKHQYSCIRASDRDEAFASLEDVGAVNTNVLIGLMSVIKLCAAPHVGFGPSVSGDTPAKQPELGNGSGGIAFSPESTTLAETTPSSIAEEKLVEAESEKKDNREAQVAQNSVESWKPDPESVERLVPAVFGVGRESMEGKTRFIRLLLED</sequence>
<dbReference type="GO" id="GO:0046856">
    <property type="term" value="P:phosphatidylinositol dephosphorylation"/>
    <property type="evidence" value="ECO:0007669"/>
    <property type="project" value="InterPro"/>
</dbReference>
<keyword evidence="3" id="KW-0540">Nuclease</keyword>
<comment type="caution">
    <text evidence="3">The sequence shown here is derived from an EMBL/GenBank/DDBJ whole genome shotgun (WGS) entry which is preliminary data.</text>
</comment>
<dbReference type="Pfam" id="PF22669">
    <property type="entry name" value="Exo_endo_phos2"/>
    <property type="match status" value="1"/>
</dbReference>
<evidence type="ECO:0000259" key="2">
    <source>
        <dbReference type="SMART" id="SM00128"/>
    </source>
</evidence>
<dbReference type="STRING" id="71784.A0A1Y2BBB7"/>
<feature type="domain" description="Inositol polyphosphate-related phosphatase" evidence="2">
    <location>
        <begin position="248"/>
        <end position="584"/>
    </location>
</feature>
<feature type="region of interest" description="Disordered" evidence="1">
    <location>
        <begin position="887"/>
        <end position="953"/>
    </location>
</feature>
<dbReference type="InterPro" id="IPR048869">
    <property type="entry name" value="OCRL-1_2_ASH"/>
</dbReference>
<feature type="compositionally biased region" description="Polar residues" evidence="1">
    <location>
        <begin position="909"/>
        <end position="921"/>
    </location>
</feature>
<protein>
    <submittedName>
        <fullName evidence="3">Endonuclease/exonuclease/phosphatase</fullName>
    </submittedName>
</protein>
<dbReference type="SMART" id="SM00128">
    <property type="entry name" value="IPPc"/>
    <property type="match status" value="1"/>
</dbReference>
<evidence type="ECO:0000256" key="1">
    <source>
        <dbReference type="SAM" id="MobiDB-lite"/>
    </source>
</evidence>
<dbReference type="Gene3D" id="3.60.10.10">
    <property type="entry name" value="Endonuclease/exonuclease/phosphatase"/>
    <property type="match status" value="1"/>
</dbReference>
<dbReference type="Proteomes" id="UP000193986">
    <property type="component" value="Unassembled WGS sequence"/>
</dbReference>
<dbReference type="InterPro" id="IPR046985">
    <property type="entry name" value="IP5"/>
</dbReference>
<dbReference type="OrthoDB" id="7862313at2759"/>
<organism evidence="3 4">
    <name type="scientific">Naematelia encephala</name>
    <dbReference type="NCBI Taxonomy" id="71784"/>
    <lineage>
        <taxon>Eukaryota</taxon>
        <taxon>Fungi</taxon>
        <taxon>Dikarya</taxon>
        <taxon>Basidiomycota</taxon>
        <taxon>Agaricomycotina</taxon>
        <taxon>Tremellomycetes</taxon>
        <taxon>Tremellales</taxon>
        <taxon>Naemateliaceae</taxon>
        <taxon>Naematelia</taxon>
    </lineage>
</organism>
<dbReference type="Gene3D" id="2.60.40.10">
    <property type="entry name" value="Immunoglobulins"/>
    <property type="match status" value="1"/>
</dbReference>
<evidence type="ECO:0000313" key="3">
    <source>
        <dbReference type="EMBL" id="ORY31996.1"/>
    </source>
</evidence>
<gene>
    <name evidence="3" type="ORF">BCR39DRAFT_525109</name>
</gene>
<dbReference type="GO" id="GO:0004519">
    <property type="term" value="F:endonuclease activity"/>
    <property type="evidence" value="ECO:0007669"/>
    <property type="project" value="UniProtKB-KW"/>
</dbReference>
<dbReference type="GO" id="GO:0004527">
    <property type="term" value="F:exonuclease activity"/>
    <property type="evidence" value="ECO:0007669"/>
    <property type="project" value="UniProtKB-KW"/>
</dbReference>
<dbReference type="PANTHER" id="PTHR11200">
    <property type="entry name" value="INOSITOL 5-PHOSPHATASE"/>
    <property type="match status" value="1"/>
</dbReference>
<proteinExistence type="predicted"/>
<dbReference type="InParanoid" id="A0A1Y2BBB7"/>
<name>A0A1Y2BBB7_9TREE</name>
<dbReference type="Pfam" id="PF21310">
    <property type="entry name" value="OCRL-like_ASH"/>
    <property type="match status" value="1"/>
</dbReference>
<evidence type="ECO:0000313" key="4">
    <source>
        <dbReference type="Proteomes" id="UP000193986"/>
    </source>
</evidence>